<dbReference type="RefSeq" id="WP_054762157.1">
    <property type="nucleotide sequence ID" value="NZ_JYDC01000117.1"/>
</dbReference>
<dbReference type="Proteomes" id="UP000076480">
    <property type="component" value="Unassembled WGS sequence"/>
</dbReference>
<accession>A0A166FQU8</accession>
<dbReference type="OrthoDB" id="2321883at2"/>
<evidence type="ECO:0000313" key="3">
    <source>
        <dbReference type="Proteomes" id="UP000076480"/>
    </source>
</evidence>
<dbReference type="EMBL" id="JYDC01000117">
    <property type="protein sequence ID" value="KZL35685.1"/>
    <property type="molecule type" value="Genomic_DNA"/>
</dbReference>
<name>A0A166FQU8_SECCO</name>
<proteinExistence type="predicted"/>
<dbReference type="AlphaFoldDB" id="A0A166FQU8"/>
<sequence>MNTTWTKTTLTLMMRTADDKLIRQSFSNLIEAPSDTQIKGFAGVVETLTGNKFDHAIVTTTDDVSDIIL</sequence>
<dbReference type="Pfam" id="PF07872">
    <property type="entry name" value="DUF1659"/>
    <property type="match status" value="1"/>
</dbReference>
<gene>
    <name evidence="2" type="ORF">TY91_15950</name>
</gene>
<evidence type="ECO:0000259" key="1">
    <source>
        <dbReference type="Pfam" id="PF07872"/>
    </source>
</evidence>
<comment type="caution">
    <text evidence="2">The sequence shown here is derived from an EMBL/GenBank/DDBJ whole genome shotgun (WGS) entry which is preliminary data.</text>
</comment>
<feature type="domain" description="DUF1659" evidence="1">
    <location>
        <begin position="2"/>
        <end position="65"/>
    </location>
</feature>
<dbReference type="InterPro" id="IPR012454">
    <property type="entry name" value="DUF1659"/>
</dbReference>
<evidence type="ECO:0000313" key="2">
    <source>
        <dbReference type="EMBL" id="KZL35685.1"/>
    </source>
</evidence>
<organism evidence="2 3">
    <name type="scientific">Secundilactobacillus collinoides</name>
    <name type="common">Lactobacillus collinoides</name>
    <dbReference type="NCBI Taxonomy" id="33960"/>
    <lineage>
        <taxon>Bacteria</taxon>
        <taxon>Bacillati</taxon>
        <taxon>Bacillota</taxon>
        <taxon>Bacilli</taxon>
        <taxon>Lactobacillales</taxon>
        <taxon>Lactobacillaceae</taxon>
        <taxon>Secundilactobacillus</taxon>
    </lineage>
</organism>
<protein>
    <recommendedName>
        <fullName evidence="1">DUF1659 domain-containing protein</fullName>
    </recommendedName>
</protein>
<reference evidence="2 3" key="1">
    <citation type="submission" date="2015-02" db="EMBL/GenBank/DDBJ databases">
        <title>Draft genome sequence of Lactobacillus collinoides CUPV2371 isolated from a natural cider, the first genome sequence of a strain of this species.</title>
        <authorList>
            <person name="Puertas A.I."/>
            <person name="Spano G."/>
            <person name="Capozzi V."/>
            <person name="Lamontanara A."/>
            <person name="Orru L."/>
            <person name="Duenas M.T."/>
        </authorList>
    </citation>
    <scope>NUCLEOTIDE SEQUENCE [LARGE SCALE GENOMIC DNA]</scope>
    <source>
        <strain evidence="2 3">237</strain>
    </source>
</reference>
<keyword evidence="3" id="KW-1185">Reference proteome</keyword>
<dbReference type="PATRIC" id="fig|33960.6.peg.386"/>